<dbReference type="AlphaFoldDB" id="J7LE22"/>
<sequence>MSRGEVPPQVLPRAGTVTHRSRGPPRDRRPVGTPVCGPVSDGR</sequence>
<dbReference type="Proteomes" id="UP000003779">
    <property type="component" value="Chromosome"/>
</dbReference>
<accession>J7LE22</accession>
<reference evidence="2 3" key="1">
    <citation type="journal article" date="2012" name="J. Bacteriol.">
        <title>Whole-Genome Sequence of Nocardiopsis alba Strain ATCC BAA-2165, Associated with Honeybees.</title>
        <authorList>
            <person name="Qiao J."/>
            <person name="Chen L."/>
            <person name="Li Y."/>
            <person name="Wang J."/>
            <person name="Zhang W."/>
            <person name="Chen S."/>
        </authorList>
    </citation>
    <scope>NUCLEOTIDE SEQUENCE [LARGE SCALE GENOMIC DNA]</scope>
    <source>
        <strain evidence="3">ATCC BAA-2165 / BE74</strain>
    </source>
</reference>
<dbReference type="HOGENOM" id="CLU_3236683_0_0_11"/>
<evidence type="ECO:0000256" key="1">
    <source>
        <dbReference type="SAM" id="MobiDB-lite"/>
    </source>
</evidence>
<reference evidence="3" key="2">
    <citation type="submission" date="2012-08" db="EMBL/GenBank/DDBJ databases">
        <title>Whole-genome sequence of Nocardiopsis alba strain ATCC BAA-2165 associated with honeybees.</title>
        <authorList>
            <person name="Qiao J."/>
            <person name="Chen L."/>
            <person name="Li Y."/>
            <person name="Wang J."/>
            <person name="Zhang W."/>
            <person name="Chen S."/>
        </authorList>
    </citation>
    <scope>NUCLEOTIDE SEQUENCE [LARGE SCALE GENOMIC DNA]</scope>
    <source>
        <strain evidence="3">ATCC BAA-2165 / BE74</strain>
    </source>
</reference>
<proteinExistence type="predicted"/>
<feature type="region of interest" description="Disordered" evidence="1">
    <location>
        <begin position="1"/>
        <end position="43"/>
    </location>
</feature>
<organism evidence="2 3">
    <name type="scientific">Nocardiopsis alba (strain ATCC BAA-2165 / BE74)</name>
    <dbReference type="NCBI Taxonomy" id="1205910"/>
    <lineage>
        <taxon>Bacteria</taxon>
        <taxon>Bacillati</taxon>
        <taxon>Actinomycetota</taxon>
        <taxon>Actinomycetes</taxon>
        <taxon>Streptosporangiales</taxon>
        <taxon>Nocardiopsidaceae</taxon>
        <taxon>Nocardiopsis</taxon>
    </lineage>
</organism>
<evidence type="ECO:0000313" key="3">
    <source>
        <dbReference type="Proteomes" id="UP000003779"/>
    </source>
</evidence>
<gene>
    <name evidence="2" type="ordered locus">B005_0747</name>
</gene>
<name>J7LE22_NOCAA</name>
<dbReference type="EMBL" id="CP003788">
    <property type="protein sequence ID" value="AFR10956.1"/>
    <property type="molecule type" value="Genomic_DNA"/>
</dbReference>
<evidence type="ECO:0000313" key="2">
    <source>
        <dbReference type="EMBL" id="AFR10956.1"/>
    </source>
</evidence>
<protein>
    <submittedName>
        <fullName evidence="2">Uncharacterized protein</fullName>
    </submittedName>
</protein>
<dbReference type="KEGG" id="nal:B005_0747"/>